<name>A0A317SHB6_9PEZI</name>
<proteinExistence type="predicted"/>
<keyword evidence="2" id="KW-1185">Reference proteome</keyword>
<reference evidence="1 2" key="1">
    <citation type="submission" date="2018-03" db="EMBL/GenBank/DDBJ databases">
        <title>Genomes of Pezizomycetes fungi and the evolution of truffles.</title>
        <authorList>
            <person name="Murat C."/>
            <person name="Payen T."/>
            <person name="Noel B."/>
            <person name="Kuo A."/>
            <person name="Martin F.M."/>
        </authorList>
    </citation>
    <scope>NUCLEOTIDE SEQUENCE [LARGE SCALE GENOMIC DNA]</scope>
    <source>
        <strain evidence="1">091103-1</strain>
    </source>
</reference>
<dbReference type="AlphaFoldDB" id="A0A317SHB6"/>
<accession>A0A317SHB6</accession>
<comment type="caution">
    <text evidence="1">The sequence shown here is derived from an EMBL/GenBank/DDBJ whole genome shotgun (WGS) entry which is preliminary data.</text>
</comment>
<organism evidence="1 2">
    <name type="scientific">Tuber magnatum</name>
    <name type="common">white Piedmont truffle</name>
    <dbReference type="NCBI Taxonomy" id="42249"/>
    <lineage>
        <taxon>Eukaryota</taxon>
        <taxon>Fungi</taxon>
        <taxon>Dikarya</taxon>
        <taxon>Ascomycota</taxon>
        <taxon>Pezizomycotina</taxon>
        <taxon>Pezizomycetes</taxon>
        <taxon>Pezizales</taxon>
        <taxon>Tuberaceae</taxon>
        <taxon>Tuber</taxon>
    </lineage>
</organism>
<dbReference type="EMBL" id="PYWC01000074">
    <property type="protein sequence ID" value="PWW73792.1"/>
    <property type="molecule type" value="Genomic_DNA"/>
</dbReference>
<gene>
    <name evidence="1" type="ORF">C7212DRAFT_330426</name>
</gene>
<protein>
    <submittedName>
        <fullName evidence="1">Uncharacterized protein</fullName>
    </submittedName>
</protein>
<evidence type="ECO:0000313" key="2">
    <source>
        <dbReference type="Proteomes" id="UP000246991"/>
    </source>
</evidence>
<evidence type="ECO:0000313" key="1">
    <source>
        <dbReference type="EMBL" id="PWW73792.1"/>
    </source>
</evidence>
<sequence>MEYLRRDEDEWQRCELVAPDSTPPQEVAGPFNLEIPIAFDMAVDNRLLVATGDRQRWAMGG</sequence>
<dbReference type="Proteomes" id="UP000246991">
    <property type="component" value="Unassembled WGS sequence"/>
</dbReference>